<evidence type="ECO:0000256" key="1">
    <source>
        <dbReference type="SAM" id="MobiDB-lite"/>
    </source>
</evidence>
<reference evidence="3" key="1">
    <citation type="submission" date="2019-10" db="EMBL/GenBank/DDBJ databases">
        <title>Lacipirellula parvula gen. nov., sp. nov., representing a lineage of planctomycetes widespread in freshwater anoxic habitats, and description of the family Lacipirellulaceae.</title>
        <authorList>
            <person name="Dedysh S.N."/>
            <person name="Kulichevskaya I.S."/>
            <person name="Beletsky A.V."/>
            <person name="Rakitin A.L."/>
            <person name="Mardanov A.V."/>
            <person name="Ivanova A.A."/>
            <person name="Saltykova V.X."/>
            <person name="Rijpstra W.I.C."/>
            <person name="Sinninghe Damste J.S."/>
            <person name="Ravin N.V."/>
        </authorList>
    </citation>
    <scope>NUCLEOTIDE SEQUENCE [LARGE SCALE GENOMIC DNA]</scope>
    <source>
        <strain evidence="3">PX69</strain>
    </source>
</reference>
<dbReference type="RefSeq" id="WP_152097577.1">
    <property type="nucleotide sequence ID" value="NZ_AP021861.1"/>
</dbReference>
<evidence type="ECO:0000313" key="2">
    <source>
        <dbReference type="EMBL" id="BBO31430.1"/>
    </source>
</evidence>
<gene>
    <name evidence="2" type="ORF">PLANPX_1042</name>
</gene>
<dbReference type="EMBL" id="AP021861">
    <property type="protein sequence ID" value="BBO31430.1"/>
    <property type="molecule type" value="Genomic_DNA"/>
</dbReference>
<keyword evidence="3" id="KW-1185">Reference proteome</keyword>
<dbReference type="InterPro" id="IPR011990">
    <property type="entry name" value="TPR-like_helical_dom_sf"/>
</dbReference>
<dbReference type="Gene3D" id="1.25.40.10">
    <property type="entry name" value="Tetratricopeptide repeat domain"/>
    <property type="match status" value="1"/>
</dbReference>
<dbReference type="AlphaFoldDB" id="A0A5K7X4G0"/>
<dbReference type="SUPFAM" id="SSF48452">
    <property type="entry name" value="TPR-like"/>
    <property type="match status" value="1"/>
</dbReference>
<organism evidence="2 3">
    <name type="scientific">Lacipirellula parvula</name>
    <dbReference type="NCBI Taxonomy" id="2650471"/>
    <lineage>
        <taxon>Bacteria</taxon>
        <taxon>Pseudomonadati</taxon>
        <taxon>Planctomycetota</taxon>
        <taxon>Planctomycetia</taxon>
        <taxon>Pirellulales</taxon>
        <taxon>Lacipirellulaceae</taxon>
        <taxon>Lacipirellula</taxon>
    </lineage>
</organism>
<name>A0A5K7X4G0_9BACT</name>
<evidence type="ECO:0000313" key="3">
    <source>
        <dbReference type="Proteomes" id="UP000326837"/>
    </source>
</evidence>
<proteinExistence type="predicted"/>
<protein>
    <submittedName>
        <fullName evidence="2">Uncharacterized protein</fullName>
    </submittedName>
</protein>
<dbReference type="Proteomes" id="UP000326837">
    <property type="component" value="Chromosome"/>
</dbReference>
<dbReference type="KEGG" id="lpav:PLANPX_1042"/>
<feature type="region of interest" description="Disordered" evidence="1">
    <location>
        <begin position="686"/>
        <end position="708"/>
    </location>
</feature>
<sequence>MAIDPYSLCPCGSGKKLKFCCSDLAADIEKITKLVAGEQPHAALKHVESLLAKQPNRASLLDIRAMIELSLNDLDAAEKTLKHFLAVEPENPSAHAQWALLAASRNEVVDAVSRLQDALELTNNDMPQRVFEAIGGVGHALLLDGDMIAARAYLLLYAGVAPEGDNRALELLLRLNLQGGLPLLLRDNLMLMECPSQFATATKNIFEEGLRLARRGQWRRAEAQFANIINEANPDPAVTYNLALMRGWLGNEAGFADGLHQFARLSVPLDEAVEAEALAQLVDPNFEEPILASVRITYPILNEDVVAERLASDKRIERYELDPESLEEDEVTRPRSTHILLDRPIPKTGVDLKLDEAPNVLAFISVYGKRTDRDARVEVTTDRGDGFANVEKLIGEVLGDAIGPHGDEEVVAEKSASEEALSWRWRLPNDTPQALRRKLLAERRRKAIVEDWVAAPRAGLEGLSPRDAASRADLKIQLLASILIVEQAAVDPEEQAMFQELRDTLGVPRAEAVDPSTVNWERIPITRLPRLDLAKVPEDRLMQLFNRASMSGAAVASLALAHELVSRETPGVDLAPVYRQLIRSEPDPDKALQWTAKAKEWAAKAGKSAGEWALLELEVQIERGDPMGVQETLNDLRANHLNEPGIAEATYRLLYTAGLLTPRGLPAGAGGGMPAAPAAPANRLWTPDQGAPAAAPAAGGGKSAIWTP</sequence>
<accession>A0A5K7X4G0</accession>